<keyword evidence="3" id="KW-1185">Reference proteome</keyword>
<evidence type="ECO:0000313" key="3">
    <source>
        <dbReference type="Proteomes" id="UP000649259"/>
    </source>
</evidence>
<protein>
    <submittedName>
        <fullName evidence="2">Uncharacterized protein</fullName>
    </submittedName>
</protein>
<name>A0ABQ3RW87_9ACTN</name>
<dbReference type="EMBL" id="BNEB01000002">
    <property type="protein sequence ID" value="GHI60126.1"/>
    <property type="molecule type" value="Genomic_DNA"/>
</dbReference>
<gene>
    <name evidence="2" type="ORF">Saso_17760</name>
</gene>
<proteinExistence type="predicted"/>
<evidence type="ECO:0000313" key="2">
    <source>
        <dbReference type="EMBL" id="GHI60126.1"/>
    </source>
</evidence>
<dbReference type="Proteomes" id="UP000649259">
    <property type="component" value="Unassembled WGS sequence"/>
</dbReference>
<comment type="caution">
    <text evidence="2">The sequence shown here is derived from an EMBL/GenBank/DDBJ whole genome shotgun (WGS) entry which is preliminary data.</text>
</comment>
<accession>A0ABQ3RW87</accession>
<sequence length="98" mass="10037">MRRGRGEEFTGGQRAGRLAAERETGRAGQSEYLAATEVDGESLGQHSVMVSAPGGRGATACLRGGGARVTDVCVSRTAESRTGKAPGCEGTVRTPTGR</sequence>
<feature type="region of interest" description="Disordered" evidence="1">
    <location>
        <begin position="79"/>
        <end position="98"/>
    </location>
</feature>
<evidence type="ECO:0000256" key="1">
    <source>
        <dbReference type="SAM" id="MobiDB-lite"/>
    </source>
</evidence>
<feature type="region of interest" description="Disordered" evidence="1">
    <location>
        <begin position="1"/>
        <end position="29"/>
    </location>
</feature>
<reference evidence="3" key="1">
    <citation type="submission" date="2023-07" db="EMBL/GenBank/DDBJ databases">
        <title>Whole genome shotgun sequence of Streptomyces cacaoi subsp. asoensis NBRC 13813.</title>
        <authorList>
            <person name="Komaki H."/>
            <person name="Tamura T."/>
        </authorList>
    </citation>
    <scope>NUCLEOTIDE SEQUENCE [LARGE SCALE GENOMIC DNA]</scope>
    <source>
        <strain evidence="3">NBRC 13813</strain>
    </source>
</reference>
<organism evidence="2 3">
    <name type="scientific">Streptomyces asoensis</name>
    <dbReference type="NCBI Taxonomy" id="249586"/>
    <lineage>
        <taxon>Bacteria</taxon>
        <taxon>Bacillati</taxon>
        <taxon>Actinomycetota</taxon>
        <taxon>Actinomycetes</taxon>
        <taxon>Kitasatosporales</taxon>
        <taxon>Streptomycetaceae</taxon>
        <taxon>Streptomyces</taxon>
    </lineage>
</organism>